<dbReference type="InterPro" id="IPR050555">
    <property type="entry name" value="Bact_Solute-Bind_Prot2"/>
</dbReference>
<dbReference type="PROSITE" id="PS50932">
    <property type="entry name" value="HTH_LACI_2"/>
    <property type="match status" value="1"/>
</dbReference>
<dbReference type="GO" id="GO:0030246">
    <property type="term" value="F:carbohydrate binding"/>
    <property type="evidence" value="ECO:0007669"/>
    <property type="project" value="TreeGrafter"/>
</dbReference>
<dbReference type="GO" id="GO:0006355">
    <property type="term" value="P:regulation of DNA-templated transcription"/>
    <property type="evidence" value="ECO:0007669"/>
    <property type="project" value="InterPro"/>
</dbReference>
<name>A0A2Y9BDT1_9FIRM</name>
<dbReference type="GO" id="GO:0003677">
    <property type="term" value="F:DNA binding"/>
    <property type="evidence" value="ECO:0007669"/>
    <property type="project" value="InterPro"/>
</dbReference>
<dbReference type="Pfam" id="PF13407">
    <property type="entry name" value="Peripla_BP_4"/>
    <property type="match status" value="1"/>
</dbReference>
<keyword evidence="5" id="KW-1185">Reference proteome</keyword>
<sequence>MAVTLQQIADKAGVSRGTVDRALKERGRINPEVAAKIRKIADEMGYQPNRAGRALAMAKHSIKIGIIIQSMETPFMQGVLEGAKDAKQEVERLGATVTIRKISELDSDKVIAAMHKMKGAGYNGIGLVASDEERLADTIDQFTEEGISVVTFNSDAAGTKRMCFIGQNAGQSGRTAAGLMAEILPDNAVVQVISGYASNQSHKERAEGFINELNQCRPDVKLLGIRYAYDNDRAAAEITQEVLKEHKELNGIYLAASGAKGVCQVIGEKGLKGSVKVISNDITDSNIESLKNGTIQFILGQDAYSQGYRPVMVLFDKLFDGKDPEEEYQYTEIVIKTKYNI</sequence>
<evidence type="ECO:0000259" key="3">
    <source>
        <dbReference type="PROSITE" id="PS50932"/>
    </source>
</evidence>
<proteinExistence type="inferred from homology"/>
<organism evidence="4 5">
    <name type="scientific">Faecalicatena orotica</name>
    <dbReference type="NCBI Taxonomy" id="1544"/>
    <lineage>
        <taxon>Bacteria</taxon>
        <taxon>Bacillati</taxon>
        <taxon>Bacillota</taxon>
        <taxon>Clostridia</taxon>
        <taxon>Lachnospirales</taxon>
        <taxon>Lachnospiraceae</taxon>
        <taxon>Faecalicatena</taxon>
    </lineage>
</organism>
<comment type="subcellular location">
    <subcellularLocation>
        <location evidence="1">Cell envelope</location>
    </subcellularLocation>
</comment>
<evidence type="ECO:0000256" key="2">
    <source>
        <dbReference type="ARBA" id="ARBA00007639"/>
    </source>
</evidence>
<dbReference type="AlphaFoldDB" id="A0A2Y9BDT1"/>
<dbReference type="SUPFAM" id="SSF47413">
    <property type="entry name" value="lambda repressor-like DNA-binding domains"/>
    <property type="match status" value="1"/>
</dbReference>
<dbReference type="SMART" id="SM00354">
    <property type="entry name" value="HTH_LACI"/>
    <property type="match status" value="1"/>
</dbReference>
<dbReference type="Gene3D" id="1.10.260.40">
    <property type="entry name" value="lambda repressor-like DNA-binding domains"/>
    <property type="match status" value="1"/>
</dbReference>
<dbReference type="GO" id="GO:0030288">
    <property type="term" value="C:outer membrane-bounded periplasmic space"/>
    <property type="evidence" value="ECO:0007669"/>
    <property type="project" value="TreeGrafter"/>
</dbReference>
<accession>A0A2Y9BDT1</accession>
<dbReference type="EMBL" id="QGDL01000002">
    <property type="protein sequence ID" value="PWJ31255.1"/>
    <property type="molecule type" value="Genomic_DNA"/>
</dbReference>
<dbReference type="InterPro" id="IPR010982">
    <property type="entry name" value="Lambda_DNA-bd_dom_sf"/>
</dbReference>
<dbReference type="InterPro" id="IPR028082">
    <property type="entry name" value="Peripla_BP_I"/>
</dbReference>
<comment type="caution">
    <text evidence="4">The sequence shown here is derived from an EMBL/GenBank/DDBJ whole genome shotgun (WGS) entry which is preliminary data.</text>
</comment>
<reference evidence="4 5" key="1">
    <citation type="submission" date="2018-05" db="EMBL/GenBank/DDBJ databases">
        <title>The Hungate 1000. A catalogue of reference genomes from the rumen microbiome.</title>
        <authorList>
            <person name="Kelly W."/>
        </authorList>
    </citation>
    <scope>NUCLEOTIDE SEQUENCE [LARGE SCALE GENOMIC DNA]</scope>
    <source>
        <strain evidence="4 5">NLAE-zl-C242</strain>
    </source>
</reference>
<dbReference type="Pfam" id="PF00356">
    <property type="entry name" value="LacI"/>
    <property type="match status" value="1"/>
</dbReference>
<dbReference type="OrthoDB" id="569491at2"/>
<evidence type="ECO:0000256" key="1">
    <source>
        <dbReference type="ARBA" id="ARBA00004196"/>
    </source>
</evidence>
<dbReference type="RefSeq" id="WP_109729977.1">
    <property type="nucleotide sequence ID" value="NZ_BAAACK010000006.1"/>
</dbReference>
<dbReference type="CDD" id="cd06307">
    <property type="entry name" value="PBP1_sugar_binding"/>
    <property type="match status" value="1"/>
</dbReference>
<evidence type="ECO:0000313" key="5">
    <source>
        <dbReference type="Proteomes" id="UP000245845"/>
    </source>
</evidence>
<protein>
    <submittedName>
        <fullName evidence="4">LacI family transcriptional regulator</fullName>
    </submittedName>
</protein>
<dbReference type="InterPro" id="IPR025997">
    <property type="entry name" value="SBP_2_dom"/>
</dbReference>
<feature type="domain" description="HTH lacI-type" evidence="3">
    <location>
        <begin position="3"/>
        <end position="57"/>
    </location>
</feature>
<dbReference type="Gene3D" id="3.40.50.2300">
    <property type="match status" value="2"/>
</dbReference>
<dbReference type="PANTHER" id="PTHR30036:SF7">
    <property type="entry name" value="ABC TRANSPORTER PERIPLASMIC-BINDING PROTEIN YPHF"/>
    <property type="match status" value="1"/>
</dbReference>
<dbReference type="InterPro" id="IPR000843">
    <property type="entry name" value="HTH_LacI"/>
</dbReference>
<evidence type="ECO:0000313" key="4">
    <source>
        <dbReference type="EMBL" id="PWJ31255.1"/>
    </source>
</evidence>
<gene>
    <name evidence="4" type="ORF">A8806_102111</name>
</gene>
<dbReference type="Proteomes" id="UP000245845">
    <property type="component" value="Unassembled WGS sequence"/>
</dbReference>
<dbReference type="SUPFAM" id="SSF53822">
    <property type="entry name" value="Periplasmic binding protein-like I"/>
    <property type="match status" value="1"/>
</dbReference>
<comment type="similarity">
    <text evidence="2">Belongs to the bacterial solute-binding protein 2 family.</text>
</comment>
<dbReference type="CDD" id="cd01392">
    <property type="entry name" value="HTH_LacI"/>
    <property type="match status" value="1"/>
</dbReference>
<dbReference type="PANTHER" id="PTHR30036">
    <property type="entry name" value="D-XYLOSE-BINDING PERIPLASMIC PROTEIN"/>
    <property type="match status" value="1"/>
</dbReference>